<evidence type="ECO:0000256" key="1">
    <source>
        <dbReference type="ARBA" id="ARBA00007613"/>
    </source>
</evidence>
<dbReference type="Proteomes" id="UP000267469">
    <property type="component" value="Unassembled WGS sequence"/>
</dbReference>
<keyword evidence="2" id="KW-0472">Membrane</keyword>
<dbReference type="OrthoDB" id="9770517at2"/>
<gene>
    <name evidence="3" type="ORF">ED312_12120</name>
</gene>
<dbReference type="AlphaFoldDB" id="A0A3N0ECQ0"/>
<keyword evidence="2" id="KW-0564">Palmitate</keyword>
<dbReference type="SUPFAM" id="SSF56954">
    <property type="entry name" value="Outer membrane efflux proteins (OEP)"/>
    <property type="match status" value="1"/>
</dbReference>
<reference evidence="3 4" key="1">
    <citation type="submission" date="2018-10" db="EMBL/GenBank/DDBJ databases">
        <title>Sinomicrobium pectinilyticum sp. nov., a pectinase-producing bacterium isolated from alkaline and saline soil, and emended description of the genus Sinomicrobium.</title>
        <authorList>
            <person name="Cheng B."/>
            <person name="Li C."/>
            <person name="Lai Q."/>
            <person name="Du M."/>
            <person name="Shao Z."/>
            <person name="Xu P."/>
            <person name="Yang C."/>
        </authorList>
    </citation>
    <scope>NUCLEOTIDE SEQUENCE [LARGE SCALE GENOMIC DNA]</scope>
    <source>
        <strain evidence="3 4">5DNS001</strain>
    </source>
</reference>
<dbReference type="NCBIfam" id="TIGR01845">
    <property type="entry name" value="outer_NodT"/>
    <property type="match status" value="1"/>
</dbReference>
<protein>
    <submittedName>
        <fullName evidence="3">TolC family protein</fullName>
    </submittedName>
</protein>
<proteinExistence type="inferred from homology"/>
<organism evidence="3 4">
    <name type="scientific">Sinomicrobium pectinilyticum</name>
    <dbReference type="NCBI Taxonomy" id="1084421"/>
    <lineage>
        <taxon>Bacteria</taxon>
        <taxon>Pseudomonadati</taxon>
        <taxon>Bacteroidota</taxon>
        <taxon>Flavobacteriia</taxon>
        <taxon>Flavobacteriales</taxon>
        <taxon>Flavobacteriaceae</taxon>
        <taxon>Sinomicrobium</taxon>
    </lineage>
</organism>
<dbReference type="InterPro" id="IPR010131">
    <property type="entry name" value="MdtP/NodT-like"/>
</dbReference>
<dbReference type="PANTHER" id="PTHR30203">
    <property type="entry name" value="OUTER MEMBRANE CATION EFFLUX PROTEIN"/>
    <property type="match status" value="1"/>
</dbReference>
<dbReference type="Gene3D" id="1.20.1600.10">
    <property type="entry name" value="Outer membrane efflux proteins (OEP)"/>
    <property type="match status" value="1"/>
</dbReference>
<comment type="similarity">
    <text evidence="1 2">Belongs to the outer membrane factor (OMF) (TC 1.B.17) family.</text>
</comment>
<dbReference type="Pfam" id="PF02321">
    <property type="entry name" value="OEP"/>
    <property type="match status" value="2"/>
</dbReference>
<keyword evidence="2" id="KW-1134">Transmembrane beta strand</keyword>
<dbReference type="EMBL" id="RJTM01000086">
    <property type="protein sequence ID" value="RNL85608.1"/>
    <property type="molecule type" value="Genomic_DNA"/>
</dbReference>
<keyword evidence="4" id="KW-1185">Reference proteome</keyword>
<dbReference type="Gene3D" id="2.20.200.10">
    <property type="entry name" value="Outer membrane efflux proteins (OEP)"/>
    <property type="match status" value="1"/>
</dbReference>
<evidence type="ECO:0000256" key="2">
    <source>
        <dbReference type="RuleBase" id="RU362097"/>
    </source>
</evidence>
<dbReference type="GO" id="GO:0005886">
    <property type="term" value="C:plasma membrane"/>
    <property type="evidence" value="ECO:0007669"/>
    <property type="project" value="UniProtKB-SubCell"/>
</dbReference>
<dbReference type="InterPro" id="IPR003423">
    <property type="entry name" value="OMP_efflux"/>
</dbReference>
<comment type="caution">
    <text evidence="3">The sequence shown here is derived from an EMBL/GenBank/DDBJ whole genome shotgun (WGS) entry which is preliminary data.</text>
</comment>
<accession>A0A3N0ECQ0</accession>
<sequence>MHNMKTIHFLKFAYVILAGWTILPLQAQDSLTGWKWQEPPQENIVLYIGNDTITKNADPVTDSAPWWKAFGYTELDSLVQKALANNIDLRIAGARVEQARANKKIALAAMFPAIRLEPSFVRQEFSPNRPNPFGGQLDRATLNTYELPVTLSYEVDVFGKNINNVEASTLMSRASEEERKNTLLAVIAEVSRNYFLLLQLDAESDLLKHTETTRKDNLEITSTRYEAGLVSEIDVLRAKTELSSVQVQLKNNRQLRAEIELILATLTGEDASTFQVPHSKVRYLPPSVAFMEKDSLALSRPDLKAARLLLQSSDKRVSKQWKELLPSFYLNGSYGYLSGDAGTLIETNGRSWIAGISASLPIFEGGRKRSEIKLRRSELQEARENYNKLTLESYRQVENAYAQLQWVHQQLLAQQQFVIAARDAANLTGERYRKGLVNYIDVVDAERQVLEAERLSVQLFGQELSGRVSLIQALGLFPETLK</sequence>
<keyword evidence="2" id="KW-0812">Transmembrane</keyword>
<evidence type="ECO:0000313" key="4">
    <source>
        <dbReference type="Proteomes" id="UP000267469"/>
    </source>
</evidence>
<keyword evidence="2" id="KW-0449">Lipoprotein</keyword>
<comment type="subcellular location">
    <subcellularLocation>
        <location evidence="2">Cell membrane</location>
        <topology evidence="2">Lipid-anchor</topology>
    </subcellularLocation>
</comment>
<name>A0A3N0ECQ0_SINP1</name>
<evidence type="ECO:0000313" key="3">
    <source>
        <dbReference type="EMBL" id="RNL85608.1"/>
    </source>
</evidence>
<dbReference type="GO" id="GO:0015562">
    <property type="term" value="F:efflux transmembrane transporter activity"/>
    <property type="evidence" value="ECO:0007669"/>
    <property type="project" value="InterPro"/>
</dbReference>